<reference evidence="1" key="1">
    <citation type="submission" date="2023-03" db="EMBL/GenBank/DDBJ databases">
        <title>Massive genome expansion in bonnet fungi (Mycena s.s.) driven by repeated elements and novel gene families across ecological guilds.</title>
        <authorList>
            <consortium name="Lawrence Berkeley National Laboratory"/>
            <person name="Harder C.B."/>
            <person name="Miyauchi S."/>
            <person name="Viragh M."/>
            <person name="Kuo A."/>
            <person name="Thoen E."/>
            <person name="Andreopoulos B."/>
            <person name="Lu D."/>
            <person name="Skrede I."/>
            <person name="Drula E."/>
            <person name="Henrissat B."/>
            <person name="Morin E."/>
            <person name="Kohler A."/>
            <person name="Barry K."/>
            <person name="LaButti K."/>
            <person name="Morin E."/>
            <person name="Salamov A."/>
            <person name="Lipzen A."/>
            <person name="Mereny Z."/>
            <person name="Hegedus B."/>
            <person name="Baldrian P."/>
            <person name="Stursova M."/>
            <person name="Weitz H."/>
            <person name="Taylor A."/>
            <person name="Grigoriev I.V."/>
            <person name="Nagy L.G."/>
            <person name="Martin F."/>
            <person name="Kauserud H."/>
        </authorList>
    </citation>
    <scope>NUCLEOTIDE SEQUENCE</scope>
    <source>
        <strain evidence="1">CBHHK002</strain>
    </source>
</reference>
<keyword evidence="2" id="KW-1185">Reference proteome</keyword>
<sequence>MRYFVTSILDIQEKIKKEEVAQEKIQRTVEEHLKQVVHKNTFVGHDFKDLIERGADPMVELDGIEGMEDGEGKSCSRLILLTAGLIVIRNGILYRCSAQPIRECLLLGKDRNKSARAETTKRAIRREKESPNPDVFQFVLMSLSGLRTQAEFQQEIQAEIPMAVFQQEIRAAIPMVGEWLKDSNSDVPSGIPAEDPDRWIHNPLLPSFLQISPTTNSAIEGFKALDEVFHLFPDLIHADVVKTE</sequence>
<name>A0AAD7ENE7_9AGAR</name>
<dbReference type="AlphaFoldDB" id="A0AAD7ENE7"/>
<evidence type="ECO:0000313" key="1">
    <source>
        <dbReference type="EMBL" id="KAJ7342779.1"/>
    </source>
</evidence>
<gene>
    <name evidence="1" type="ORF">DFH08DRAFT_811121</name>
</gene>
<protein>
    <submittedName>
        <fullName evidence="1">Uncharacterized protein</fullName>
    </submittedName>
</protein>
<evidence type="ECO:0000313" key="2">
    <source>
        <dbReference type="Proteomes" id="UP001218218"/>
    </source>
</evidence>
<dbReference type="EMBL" id="JARIHO010000024">
    <property type="protein sequence ID" value="KAJ7342779.1"/>
    <property type="molecule type" value="Genomic_DNA"/>
</dbReference>
<organism evidence="1 2">
    <name type="scientific">Mycena albidolilacea</name>
    <dbReference type="NCBI Taxonomy" id="1033008"/>
    <lineage>
        <taxon>Eukaryota</taxon>
        <taxon>Fungi</taxon>
        <taxon>Dikarya</taxon>
        <taxon>Basidiomycota</taxon>
        <taxon>Agaricomycotina</taxon>
        <taxon>Agaricomycetes</taxon>
        <taxon>Agaricomycetidae</taxon>
        <taxon>Agaricales</taxon>
        <taxon>Marasmiineae</taxon>
        <taxon>Mycenaceae</taxon>
        <taxon>Mycena</taxon>
    </lineage>
</organism>
<dbReference type="Proteomes" id="UP001218218">
    <property type="component" value="Unassembled WGS sequence"/>
</dbReference>
<accession>A0AAD7ENE7</accession>
<proteinExistence type="predicted"/>
<comment type="caution">
    <text evidence="1">The sequence shown here is derived from an EMBL/GenBank/DDBJ whole genome shotgun (WGS) entry which is preliminary data.</text>
</comment>